<keyword evidence="3" id="KW-0472">Membrane</keyword>
<evidence type="ECO:0000259" key="4">
    <source>
        <dbReference type="PROSITE" id="PS01180"/>
    </source>
</evidence>
<dbReference type="InterPro" id="IPR035914">
    <property type="entry name" value="Sperma_CUB_dom_sf"/>
</dbReference>
<feature type="domain" description="CUB" evidence="4">
    <location>
        <begin position="430"/>
        <end position="550"/>
    </location>
</feature>
<keyword evidence="3" id="KW-0812">Transmembrane</keyword>
<evidence type="ECO:0000256" key="2">
    <source>
        <dbReference type="PROSITE-ProRule" id="PRU00059"/>
    </source>
</evidence>
<dbReference type="PROSITE" id="PS01180">
    <property type="entry name" value="CUB"/>
    <property type="match status" value="1"/>
</dbReference>
<evidence type="ECO:0000313" key="6">
    <source>
        <dbReference type="Proteomes" id="UP000837857"/>
    </source>
</evidence>
<sequence length="671" mass="76083">MLKEHCARWTHLGLLILTVRVIFVNCYIEIVEEQRCHNSQIRLTCRDLDAHIAVLEAWYTSLDDYHHNSNGTRTRSKLKTSGANDTELDRVYVYASPNNNGVYELLNSSVSDNATDYSNVKEESFTKFNEDAMTLNDTVERLVEFMNASVMCTVFSYSKRYAIWKNPSKWRHPASRGTSVNLLAPLSNRCTGVSHCSFILKKTHPPSIDWSPGFIYIRYSCLDEIVEEQRCHEDEIRLTCRELDSHIAVLEAWYTSMEDYRDLNATRAPENYAVRTENDSELDRVYVYSSPRQNGVYELTNRSIFENVTELKPSGNLTDFNDTKYVTDAYGYGANDTVDMTVEFINASDVCGLLSYTRSYASWRDGERGRRPIARSSSVNLRAPLSYRCTGVNHCNFLLEEDYPPAVDWPPGVVSIKYACFDDSLAVHYCNREVTVAASGPDSEGYIRTPGYPHFYVGDECRWRLRSNPEQRIRVSLLDVSLRSIGPFEPQCTDYVIVVDSNGETLLSTCEQVDLPVRLLSTTNTVEVIVETKSQGAFPKRGVLLHYKSMGCVTLPAPSDGYLVYRNEDVAHYMCNKPRVGTRKETTVKVVANDSSPEVTEKDTKLPHNEANMIVDIVIPSLLIAALFIGNAFIVLIIYKYRKRKNEDLEDEFNTIPLSVNGGMHNAGNAV</sequence>
<dbReference type="SMART" id="SM00042">
    <property type="entry name" value="CUB"/>
    <property type="match status" value="1"/>
</dbReference>
<dbReference type="CDD" id="cd00041">
    <property type="entry name" value="CUB"/>
    <property type="match status" value="1"/>
</dbReference>
<dbReference type="InterPro" id="IPR000859">
    <property type="entry name" value="CUB_dom"/>
</dbReference>
<accession>A0ABN8IUQ9</accession>
<protein>
    <recommendedName>
        <fullName evidence="4">CUB domain-containing protein</fullName>
    </recommendedName>
</protein>
<organism evidence="5 6">
    <name type="scientific">Iphiclides podalirius</name>
    <name type="common">scarce swallowtail</name>
    <dbReference type="NCBI Taxonomy" id="110791"/>
    <lineage>
        <taxon>Eukaryota</taxon>
        <taxon>Metazoa</taxon>
        <taxon>Ecdysozoa</taxon>
        <taxon>Arthropoda</taxon>
        <taxon>Hexapoda</taxon>
        <taxon>Insecta</taxon>
        <taxon>Pterygota</taxon>
        <taxon>Neoptera</taxon>
        <taxon>Endopterygota</taxon>
        <taxon>Lepidoptera</taxon>
        <taxon>Glossata</taxon>
        <taxon>Ditrysia</taxon>
        <taxon>Papilionoidea</taxon>
        <taxon>Papilionidae</taxon>
        <taxon>Papilioninae</taxon>
        <taxon>Iphiclides</taxon>
    </lineage>
</organism>
<evidence type="ECO:0000313" key="5">
    <source>
        <dbReference type="EMBL" id="CAH2066054.1"/>
    </source>
</evidence>
<feature type="non-terminal residue" evidence="5">
    <location>
        <position position="1"/>
    </location>
</feature>
<reference evidence="5" key="1">
    <citation type="submission" date="2022-03" db="EMBL/GenBank/DDBJ databases">
        <authorList>
            <person name="Martin H S."/>
        </authorList>
    </citation>
    <scope>NUCLEOTIDE SEQUENCE</scope>
</reference>
<dbReference type="EMBL" id="OW152816">
    <property type="protein sequence ID" value="CAH2066054.1"/>
    <property type="molecule type" value="Genomic_DNA"/>
</dbReference>
<comment type="caution">
    <text evidence="2">Lacks conserved residue(s) required for the propagation of feature annotation.</text>
</comment>
<keyword evidence="1" id="KW-1015">Disulfide bond</keyword>
<dbReference type="Proteomes" id="UP000837857">
    <property type="component" value="Chromosome 4"/>
</dbReference>
<dbReference type="SUPFAM" id="SSF49854">
    <property type="entry name" value="Spermadhesin, CUB domain"/>
    <property type="match status" value="1"/>
</dbReference>
<feature type="transmembrane region" description="Helical" evidence="3">
    <location>
        <begin position="617"/>
        <end position="639"/>
    </location>
</feature>
<dbReference type="Pfam" id="PF00431">
    <property type="entry name" value="CUB"/>
    <property type="match status" value="1"/>
</dbReference>
<evidence type="ECO:0000256" key="1">
    <source>
        <dbReference type="ARBA" id="ARBA00023157"/>
    </source>
</evidence>
<keyword evidence="3" id="KW-1133">Transmembrane helix</keyword>
<keyword evidence="6" id="KW-1185">Reference proteome</keyword>
<evidence type="ECO:0000256" key="3">
    <source>
        <dbReference type="SAM" id="Phobius"/>
    </source>
</evidence>
<gene>
    <name evidence="5" type="ORF">IPOD504_LOCUS13256</name>
</gene>
<proteinExistence type="predicted"/>
<dbReference type="Gene3D" id="2.60.120.290">
    <property type="entry name" value="Spermadhesin, CUB domain"/>
    <property type="match status" value="1"/>
</dbReference>
<name>A0ABN8IUQ9_9NEOP</name>